<reference evidence="3" key="1">
    <citation type="submission" date="2020-02" db="EMBL/GenBank/DDBJ databases">
        <authorList>
            <person name="Meier V. D."/>
        </authorList>
    </citation>
    <scope>NUCLEOTIDE SEQUENCE</scope>
    <source>
        <strain evidence="3">AVDCRST_MAG59</strain>
    </source>
</reference>
<dbReference type="Gene3D" id="3.40.50.720">
    <property type="entry name" value="NAD(P)-binding Rossmann-like Domain"/>
    <property type="match status" value="1"/>
</dbReference>
<gene>
    <name evidence="3" type="ORF">AVDCRST_MAG59-1450</name>
</gene>
<dbReference type="SUPFAM" id="SSF51735">
    <property type="entry name" value="NAD(P)-binding Rossmann-fold domains"/>
    <property type="match status" value="1"/>
</dbReference>
<dbReference type="AlphaFoldDB" id="A0A6J4UGL2"/>
<organism evidence="3">
    <name type="scientific">uncultured Thermomicrobiales bacterium</name>
    <dbReference type="NCBI Taxonomy" id="1645740"/>
    <lineage>
        <taxon>Bacteria</taxon>
        <taxon>Pseudomonadati</taxon>
        <taxon>Thermomicrobiota</taxon>
        <taxon>Thermomicrobia</taxon>
        <taxon>Thermomicrobiales</taxon>
        <taxon>environmental samples</taxon>
    </lineage>
</organism>
<dbReference type="FunFam" id="3.40.50.720:FF:000084">
    <property type="entry name" value="Short-chain dehydrogenase reductase"/>
    <property type="match status" value="1"/>
</dbReference>
<dbReference type="EC" id="1.1.1.100" evidence="3"/>
<name>A0A6J4UGL2_9BACT</name>
<keyword evidence="3" id="KW-0560">Oxidoreductase</keyword>
<evidence type="ECO:0000256" key="2">
    <source>
        <dbReference type="RuleBase" id="RU000363"/>
    </source>
</evidence>
<dbReference type="GO" id="GO:0030497">
    <property type="term" value="P:fatty acid elongation"/>
    <property type="evidence" value="ECO:0007669"/>
    <property type="project" value="TreeGrafter"/>
</dbReference>
<dbReference type="Pfam" id="PF00106">
    <property type="entry name" value="adh_short"/>
    <property type="match status" value="1"/>
</dbReference>
<dbReference type="InterPro" id="IPR002347">
    <property type="entry name" value="SDR_fam"/>
</dbReference>
<dbReference type="PRINTS" id="PR00081">
    <property type="entry name" value="GDHRDH"/>
</dbReference>
<evidence type="ECO:0000313" key="3">
    <source>
        <dbReference type="EMBL" id="CAA9547450.1"/>
    </source>
</evidence>
<evidence type="ECO:0000256" key="1">
    <source>
        <dbReference type="ARBA" id="ARBA00006484"/>
    </source>
</evidence>
<accession>A0A6J4UGL2</accession>
<dbReference type="GO" id="GO:0004316">
    <property type="term" value="F:3-oxoacyl-[acyl-carrier-protein] reductase (NADPH) activity"/>
    <property type="evidence" value="ECO:0007669"/>
    <property type="project" value="UniProtKB-EC"/>
</dbReference>
<dbReference type="CDD" id="cd05233">
    <property type="entry name" value="SDR_c"/>
    <property type="match status" value="1"/>
</dbReference>
<dbReference type="PANTHER" id="PTHR42760">
    <property type="entry name" value="SHORT-CHAIN DEHYDROGENASES/REDUCTASES FAMILY MEMBER"/>
    <property type="match status" value="1"/>
</dbReference>
<dbReference type="InterPro" id="IPR020904">
    <property type="entry name" value="Sc_DH/Rdtase_CS"/>
</dbReference>
<dbReference type="PROSITE" id="PS00061">
    <property type="entry name" value="ADH_SHORT"/>
    <property type="match status" value="1"/>
</dbReference>
<sequence>MTDGKGTSLAGKIAIVTGAGSGVGRATALALAAAGAVPVIVGRAAGPLAETAGAVALAGGQSLVAPTDVADEGSVGELLERTVAELGGVDVLVAAAGIGRFGPVEGYALADWQATLATNLTGVFLCAKAAVPAMKRRGGGAIVAIGSGAGKQGYADLAAYSASKFGLIGLMQSLAAEVGPAGIKTAVVNPGSILTPFGGRPVEEKEQATAEDPGRKYLLPEDVAEAVLWLLRQPARAWTQEMNLWPF</sequence>
<protein>
    <submittedName>
        <fullName evidence="3">3-oxoacyl-[acyl-carrier protein] reductase</fullName>
        <ecNumber evidence="3">1.1.1.100</ecNumber>
    </submittedName>
</protein>
<proteinExistence type="inferred from homology"/>
<dbReference type="PRINTS" id="PR00080">
    <property type="entry name" value="SDRFAMILY"/>
</dbReference>
<dbReference type="EMBL" id="CADCWF010000089">
    <property type="protein sequence ID" value="CAA9547450.1"/>
    <property type="molecule type" value="Genomic_DNA"/>
</dbReference>
<dbReference type="PANTHER" id="PTHR42760:SF40">
    <property type="entry name" value="3-OXOACYL-[ACYL-CARRIER-PROTEIN] REDUCTASE, CHLOROPLASTIC"/>
    <property type="match status" value="1"/>
</dbReference>
<comment type="similarity">
    <text evidence="1 2">Belongs to the short-chain dehydrogenases/reductases (SDR) family.</text>
</comment>
<dbReference type="InterPro" id="IPR036291">
    <property type="entry name" value="NAD(P)-bd_dom_sf"/>
</dbReference>